<dbReference type="Proteomes" id="UP000289455">
    <property type="component" value="Unassembled WGS sequence"/>
</dbReference>
<organism evidence="1 2">
    <name type="scientific">Aquirufa rosea</name>
    <dbReference type="NCBI Taxonomy" id="2509241"/>
    <lineage>
        <taxon>Bacteria</taxon>
        <taxon>Pseudomonadati</taxon>
        <taxon>Bacteroidota</taxon>
        <taxon>Cytophagia</taxon>
        <taxon>Cytophagales</taxon>
        <taxon>Flectobacillaceae</taxon>
        <taxon>Aquirufa</taxon>
    </lineage>
</organism>
<protein>
    <submittedName>
        <fullName evidence="1">Uncharacterized protein</fullName>
    </submittedName>
</protein>
<evidence type="ECO:0000313" key="1">
    <source>
        <dbReference type="EMBL" id="RXK46777.1"/>
    </source>
</evidence>
<proteinExistence type="predicted"/>
<dbReference type="OrthoDB" id="9917513at2"/>
<dbReference type="EMBL" id="SDHY01000008">
    <property type="protein sequence ID" value="RXK46777.1"/>
    <property type="molecule type" value="Genomic_DNA"/>
</dbReference>
<reference evidence="1 2" key="1">
    <citation type="submission" date="2019-01" db="EMBL/GenBank/DDBJ databases">
        <title>Cytophagaceae bacterium strain CAR-16.</title>
        <authorList>
            <person name="Chen W.-M."/>
        </authorList>
    </citation>
    <scope>NUCLEOTIDE SEQUENCE [LARGE SCALE GENOMIC DNA]</scope>
    <source>
        <strain evidence="1 2">CAR-16</strain>
    </source>
</reference>
<dbReference type="AlphaFoldDB" id="A0A4Q1BX85"/>
<gene>
    <name evidence="1" type="ORF">ESB04_11460</name>
</gene>
<evidence type="ECO:0000313" key="2">
    <source>
        <dbReference type="Proteomes" id="UP000289455"/>
    </source>
</evidence>
<keyword evidence="2" id="KW-1185">Reference proteome</keyword>
<comment type="caution">
    <text evidence="1">The sequence shown here is derived from an EMBL/GenBank/DDBJ whole genome shotgun (WGS) entry which is preliminary data.</text>
</comment>
<sequence length="90" mass="10297">MNKLSSISLDTIMVSLAIFLYFSYTSPVRKLLVPSPIPKLKINKRFQGVDVRNPILHHSGYLIIDKKSNKAKLYQRKRFGEPLSSIPPEL</sequence>
<accession>A0A4Q1BX85</accession>
<dbReference type="RefSeq" id="WP_129027890.1">
    <property type="nucleotide sequence ID" value="NZ_SDHY01000008.1"/>
</dbReference>
<name>A0A4Q1BX85_9BACT</name>